<evidence type="ECO:0000256" key="1">
    <source>
        <dbReference type="SAM" id="MobiDB-lite"/>
    </source>
</evidence>
<accession>A0A1W1WQ81</accession>
<evidence type="ECO:0000313" key="3">
    <source>
        <dbReference type="EMBL" id="SMC08170.1"/>
    </source>
</evidence>
<dbReference type="Proteomes" id="UP000192660">
    <property type="component" value="Unassembled WGS sequence"/>
</dbReference>
<dbReference type="InterPro" id="IPR013974">
    <property type="entry name" value="SAF"/>
</dbReference>
<keyword evidence="4" id="KW-1185">Reference proteome</keyword>
<proteinExistence type="predicted"/>
<protein>
    <submittedName>
        <fullName evidence="3">SAF domain-containing protein</fullName>
    </submittedName>
</protein>
<organism evidence="3 4">
    <name type="scientific">Sulfobacillus thermosulfidooxidans (strain DSM 9293 / VKM B-1269 / AT-1)</name>
    <dbReference type="NCBI Taxonomy" id="929705"/>
    <lineage>
        <taxon>Bacteria</taxon>
        <taxon>Bacillati</taxon>
        <taxon>Bacillota</taxon>
        <taxon>Clostridia</taxon>
        <taxon>Eubacteriales</taxon>
        <taxon>Clostridiales Family XVII. Incertae Sedis</taxon>
        <taxon>Sulfobacillus</taxon>
    </lineage>
</organism>
<dbReference type="EMBL" id="FWWY01000002">
    <property type="protein sequence ID" value="SMC08170.1"/>
    <property type="molecule type" value="Genomic_DNA"/>
</dbReference>
<dbReference type="OrthoDB" id="9923131at2"/>
<evidence type="ECO:0000259" key="2">
    <source>
        <dbReference type="SMART" id="SM00858"/>
    </source>
</evidence>
<feature type="region of interest" description="Disordered" evidence="1">
    <location>
        <begin position="224"/>
        <end position="250"/>
    </location>
</feature>
<reference evidence="4" key="1">
    <citation type="submission" date="2017-04" db="EMBL/GenBank/DDBJ databases">
        <authorList>
            <person name="Varghese N."/>
            <person name="Submissions S."/>
        </authorList>
    </citation>
    <scope>NUCLEOTIDE SEQUENCE [LARGE SCALE GENOMIC DNA]</scope>
    <source>
        <strain evidence="4">DSM 9293</strain>
    </source>
</reference>
<feature type="domain" description="SAF" evidence="2">
    <location>
        <begin position="47"/>
        <end position="105"/>
    </location>
</feature>
<dbReference type="AlphaFoldDB" id="A0A1W1WQ81"/>
<sequence length="250" mass="25618">MAALASSSVSQTSRRAATKTLKIAGGFLGGLALVGLAHQLTIPPHLHTVWVLKTPLTAGQTVTSQNVTTIKTLTGWPGAFSTVPTGMVAKTALAPGTPLLQNDFTTPVAFRGLKPGQAVWTIPVSGVSSGLVQVGDRVQVWSDPQSTPQGSQSASTGFAHLWATGVRVIGIYSSSGTPLSNNQTAIGMVSLAVPDQDLSLLMTIANPTLVQDPYQTTFHLVVSPPTTTPSSATSSASSSTKPSSSKKSSG</sequence>
<dbReference type="SMART" id="SM00858">
    <property type="entry name" value="SAF"/>
    <property type="match status" value="1"/>
</dbReference>
<dbReference type="CDD" id="cd11614">
    <property type="entry name" value="SAF_CpaB_FlgA_like"/>
    <property type="match status" value="1"/>
</dbReference>
<evidence type="ECO:0000313" key="4">
    <source>
        <dbReference type="Proteomes" id="UP000192660"/>
    </source>
</evidence>
<name>A0A1W1WQ81_SULTA</name>
<dbReference type="Pfam" id="PF08666">
    <property type="entry name" value="SAF"/>
    <property type="match status" value="1"/>
</dbReference>
<gene>
    <name evidence="3" type="ORF">SAMN00768000_3709</name>
</gene>
<dbReference type="RefSeq" id="WP_084662247.1">
    <property type="nucleotide sequence ID" value="NZ_FWWY01000002.1"/>
</dbReference>